<accession>A0A5M3W9Y2</accession>
<comment type="caution">
    <text evidence="1">The sequence shown here is derived from an EMBL/GenBank/DDBJ whole genome shotgun (WGS) entry which is preliminary data.</text>
</comment>
<organism evidence="1 2">
    <name type="scientific">Acrocarpospora corrugata</name>
    <dbReference type="NCBI Taxonomy" id="35763"/>
    <lineage>
        <taxon>Bacteria</taxon>
        <taxon>Bacillati</taxon>
        <taxon>Actinomycetota</taxon>
        <taxon>Actinomycetes</taxon>
        <taxon>Streptosporangiales</taxon>
        <taxon>Streptosporangiaceae</taxon>
        <taxon>Acrocarpospora</taxon>
    </lineage>
</organism>
<evidence type="ECO:0008006" key="3">
    <source>
        <dbReference type="Google" id="ProtNLM"/>
    </source>
</evidence>
<evidence type="ECO:0000313" key="2">
    <source>
        <dbReference type="Proteomes" id="UP000334990"/>
    </source>
</evidence>
<dbReference type="PANTHER" id="PTHR39186">
    <property type="entry name" value="DUF2071 FAMILY PROTEIN"/>
    <property type="match status" value="1"/>
</dbReference>
<dbReference type="InterPro" id="IPR023375">
    <property type="entry name" value="ADC_dom_sf"/>
</dbReference>
<protein>
    <recommendedName>
        <fullName evidence="3">DUF2071 domain-containing protein</fullName>
    </recommendedName>
</protein>
<keyword evidence="2" id="KW-1185">Reference proteome</keyword>
<reference evidence="1 2" key="1">
    <citation type="submission" date="2019-10" db="EMBL/GenBank/DDBJ databases">
        <title>Whole genome shotgun sequence of Acrocarpospora corrugata NBRC 13972.</title>
        <authorList>
            <person name="Ichikawa N."/>
            <person name="Kimura A."/>
            <person name="Kitahashi Y."/>
            <person name="Komaki H."/>
            <person name="Oguchi A."/>
        </authorList>
    </citation>
    <scope>NUCLEOTIDE SEQUENCE [LARGE SCALE GENOMIC DNA]</scope>
    <source>
        <strain evidence="1 2">NBRC 13972</strain>
    </source>
</reference>
<sequence length="235" mass="26017">MRAPASPTATRPVMHQRWSELTFVHWRFPVESVAGLLPAELAVETFDGSAWVGLVPFLMKGVRVAGTPPLPWISRFPETNVRTYVTDAAGRSGVWFFSLDAARLPAVLGGRAGFRLPYFWSDMSVSCAATRWTYRSQRRRSGARANLDVRVGPQLDSPDELAHFLTARYQLFNLVAGRLAAATVEHPPWPLNRADLLNLDETVLRAAGLPSPVGPPLVHASLGVPVRIGMWHWMN</sequence>
<gene>
    <name evidence="1" type="ORF">Acor_68900</name>
</gene>
<dbReference type="EMBL" id="BLAD01000087">
    <property type="protein sequence ID" value="GES04822.1"/>
    <property type="molecule type" value="Genomic_DNA"/>
</dbReference>
<proteinExistence type="predicted"/>
<dbReference type="OrthoDB" id="150993at2"/>
<dbReference type="SUPFAM" id="SSF160104">
    <property type="entry name" value="Acetoacetate decarboxylase-like"/>
    <property type="match status" value="1"/>
</dbReference>
<dbReference type="PANTHER" id="PTHR39186:SF1">
    <property type="entry name" value="DUF2071 DOMAIN-CONTAINING PROTEIN"/>
    <property type="match status" value="1"/>
</dbReference>
<dbReference type="Pfam" id="PF09844">
    <property type="entry name" value="DUF2071"/>
    <property type="match status" value="1"/>
</dbReference>
<dbReference type="InterPro" id="IPR018644">
    <property type="entry name" value="DUF2071"/>
</dbReference>
<dbReference type="AlphaFoldDB" id="A0A5M3W9Y2"/>
<name>A0A5M3W9Y2_9ACTN</name>
<dbReference type="Proteomes" id="UP000334990">
    <property type="component" value="Unassembled WGS sequence"/>
</dbReference>
<evidence type="ECO:0000313" key="1">
    <source>
        <dbReference type="EMBL" id="GES04822.1"/>
    </source>
</evidence>